<dbReference type="InterPro" id="IPR000182">
    <property type="entry name" value="GNAT_dom"/>
</dbReference>
<reference evidence="2 5" key="2">
    <citation type="submission" date="2021-01" db="EMBL/GenBank/DDBJ databases">
        <title>FDA dAtabase for Regulatory Grade micrObial Sequences (FDA-ARGOS): Supporting development and validation of Infectious Disease Dx tests.</title>
        <authorList>
            <person name="Sproer C."/>
            <person name="Gronow S."/>
            <person name="Severitt S."/>
            <person name="Schroder I."/>
            <person name="Tallon L."/>
            <person name="Sadzewicz L."/>
            <person name="Zhao X."/>
            <person name="Boylan J."/>
            <person name="Ott S."/>
            <person name="Bowen H."/>
            <person name="Vavikolanu K."/>
            <person name="Mehta A."/>
            <person name="Aluvathingal J."/>
            <person name="Nadendla S."/>
            <person name="Lowell S."/>
            <person name="Myers T."/>
            <person name="Yan Y."/>
            <person name="Sichtig H."/>
        </authorList>
    </citation>
    <scope>NUCLEOTIDE SEQUENCE [LARGE SCALE GENOMIC DNA]</scope>
    <source>
        <strain evidence="2 5">FDAARGOS_1148</strain>
    </source>
</reference>
<evidence type="ECO:0000259" key="1">
    <source>
        <dbReference type="PROSITE" id="PS51186"/>
    </source>
</evidence>
<name>A0A143PDY7_9STAP</name>
<proteinExistence type="predicted"/>
<dbReference type="GO" id="GO:0005737">
    <property type="term" value="C:cytoplasm"/>
    <property type="evidence" value="ECO:0007669"/>
    <property type="project" value="TreeGrafter"/>
</dbReference>
<dbReference type="EMBL" id="CP068073">
    <property type="protein sequence ID" value="QQS81921.1"/>
    <property type="molecule type" value="Genomic_DNA"/>
</dbReference>
<evidence type="ECO:0000313" key="4">
    <source>
        <dbReference type="Proteomes" id="UP000293854"/>
    </source>
</evidence>
<gene>
    <name evidence="3" type="ORF">EIG99_10555</name>
    <name evidence="2" type="ORF">I6J05_08290</name>
</gene>
<dbReference type="GO" id="GO:0008999">
    <property type="term" value="F:protein-N-terminal-alanine acetyltransferase activity"/>
    <property type="evidence" value="ECO:0007669"/>
    <property type="project" value="TreeGrafter"/>
</dbReference>
<dbReference type="GO" id="GO:1990189">
    <property type="term" value="F:protein N-terminal-serine acetyltransferase activity"/>
    <property type="evidence" value="ECO:0007669"/>
    <property type="project" value="TreeGrafter"/>
</dbReference>
<dbReference type="GeneID" id="93725723"/>
<keyword evidence="3" id="KW-0808">Transferase</keyword>
<dbReference type="Proteomes" id="UP000595942">
    <property type="component" value="Chromosome"/>
</dbReference>
<reference evidence="3 4" key="1">
    <citation type="submission" date="2018-11" db="EMBL/GenBank/DDBJ databases">
        <title>Genomic profiling of Staphylococcus species from a Poultry farm system in KwaZulu-Natal, South Africa.</title>
        <authorList>
            <person name="Amoako D.G."/>
            <person name="Somboro A.M."/>
            <person name="Abia A.L.K."/>
            <person name="Bester L.A."/>
            <person name="Essack S.Y."/>
        </authorList>
    </citation>
    <scope>NUCLEOTIDE SEQUENCE [LARGE SCALE GENOMIC DNA]</scope>
    <source>
        <strain evidence="3 4">SA11</strain>
    </source>
</reference>
<organism evidence="3 4">
    <name type="scientific">Staphylococcus condimenti</name>
    <dbReference type="NCBI Taxonomy" id="70255"/>
    <lineage>
        <taxon>Bacteria</taxon>
        <taxon>Bacillati</taxon>
        <taxon>Bacillota</taxon>
        <taxon>Bacilli</taxon>
        <taxon>Bacillales</taxon>
        <taxon>Staphylococcaceae</taxon>
        <taxon>Staphylococcus</taxon>
    </lineage>
</organism>
<dbReference type="Pfam" id="PF13302">
    <property type="entry name" value="Acetyltransf_3"/>
    <property type="match status" value="1"/>
</dbReference>
<dbReference type="InterPro" id="IPR016181">
    <property type="entry name" value="Acyl_CoA_acyltransferase"/>
</dbReference>
<dbReference type="InterPro" id="IPR051908">
    <property type="entry name" value="Ribosomal_N-acetyltransferase"/>
</dbReference>
<dbReference type="EMBL" id="RQTE01000228">
    <property type="protein sequence ID" value="RZI00781.1"/>
    <property type="molecule type" value="Genomic_DNA"/>
</dbReference>
<sequence length="187" mass="21752">MKISCIPIDNHIKLVQPELIMAEQLFQVIDENRTYLSKYLPFIDDTHTVQDESEYIKLMLAQHARGTARLFFIYSDDELIGTIDLHEINQTHKKASIGYWLAQNYTNQGITTRCVQTLCDFAFNTLDLNKLSIKANVKNKPSIKVAERCGFTYVGIDKDDLYERGQFEDFVRYALLKREFQTKANKN</sequence>
<dbReference type="AlphaFoldDB" id="A0A143PDY7"/>
<evidence type="ECO:0000313" key="5">
    <source>
        <dbReference type="Proteomes" id="UP000595942"/>
    </source>
</evidence>
<dbReference type="Proteomes" id="UP000293854">
    <property type="component" value="Unassembled WGS sequence"/>
</dbReference>
<protein>
    <submittedName>
        <fullName evidence="2 3">N-acetyltransferase</fullName>
    </submittedName>
</protein>
<dbReference type="RefSeq" id="WP_047131617.1">
    <property type="nucleotide sequence ID" value="NZ_CP015114.1"/>
</dbReference>
<dbReference type="PANTHER" id="PTHR43441:SF12">
    <property type="entry name" value="RIBOSOMAL N-ACETYLTRANSFERASE YDAF-RELATED"/>
    <property type="match status" value="1"/>
</dbReference>
<dbReference type="OrthoDB" id="9784707at2"/>
<evidence type="ECO:0000313" key="3">
    <source>
        <dbReference type="EMBL" id="RZI00781.1"/>
    </source>
</evidence>
<dbReference type="KEGG" id="scv:A4G25_10205"/>
<dbReference type="PANTHER" id="PTHR43441">
    <property type="entry name" value="RIBOSOMAL-PROTEIN-SERINE ACETYLTRANSFERASE"/>
    <property type="match status" value="1"/>
</dbReference>
<evidence type="ECO:0000313" key="2">
    <source>
        <dbReference type="EMBL" id="QQS81921.1"/>
    </source>
</evidence>
<dbReference type="PROSITE" id="PS51186">
    <property type="entry name" value="GNAT"/>
    <property type="match status" value="1"/>
</dbReference>
<accession>A0A143PDY7</accession>
<feature type="domain" description="N-acetyltransferase" evidence="1">
    <location>
        <begin position="26"/>
        <end position="178"/>
    </location>
</feature>
<keyword evidence="5" id="KW-1185">Reference proteome</keyword>
<dbReference type="Gene3D" id="3.40.630.30">
    <property type="match status" value="1"/>
</dbReference>
<dbReference type="SUPFAM" id="SSF55729">
    <property type="entry name" value="Acyl-CoA N-acyltransferases (Nat)"/>
    <property type="match status" value="1"/>
</dbReference>